<dbReference type="SUPFAM" id="SSF55383">
    <property type="entry name" value="Copper amine oxidase, domain N"/>
    <property type="match status" value="1"/>
</dbReference>
<dbReference type="Proteomes" id="UP000612456">
    <property type="component" value="Unassembled WGS sequence"/>
</dbReference>
<gene>
    <name evidence="4" type="ORF">GCM10010911_20300</name>
</gene>
<feature type="compositionally biased region" description="Polar residues" evidence="1">
    <location>
        <begin position="293"/>
        <end position="303"/>
    </location>
</feature>
<name>A0A916YUT3_9BACL</name>
<organism evidence="4 5">
    <name type="scientific">Paenibacillus nasutitermitis</name>
    <dbReference type="NCBI Taxonomy" id="1652958"/>
    <lineage>
        <taxon>Bacteria</taxon>
        <taxon>Bacillati</taxon>
        <taxon>Bacillota</taxon>
        <taxon>Bacilli</taxon>
        <taxon>Bacillales</taxon>
        <taxon>Paenibacillaceae</taxon>
        <taxon>Paenibacillus</taxon>
    </lineage>
</organism>
<evidence type="ECO:0000313" key="5">
    <source>
        <dbReference type="Proteomes" id="UP000612456"/>
    </source>
</evidence>
<feature type="domain" description="Copper amine oxidase-like N-terminal" evidence="3">
    <location>
        <begin position="44"/>
        <end position="136"/>
    </location>
</feature>
<keyword evidence="2" id="KW-0732">Signal</keyword>
<dbReference type="AlphaFoldDB" id="A0A916YUT3"/>
<keyword evidence="5" id="KW-1185">Reference proteome</keyword>
<reference evidence="4" key="2">
    <citation type="submission" date="2020-09" db="EMBL/GenBank/DDBJ databases">
        <authorList>
            <person name="Sun Q."/>
            <person name="Zhou Y."/>
        </authorList>
    </citation>
    <scope>NUCLEOTIDE SEQUENCE</scope>
    <source>
        <strain evidence="4">CGMCC 1.15178</strain>
    </source>
</reference>
<sequence>MNKWVKTMASAALASCILLAGTSAYAASPVYVNGHYQQSITTPEGKVLVKLRVLKDPGWLVFAYDSATHTVTAHTKDNSVIVSLREGEKKALVNGKEVPLDTAVVNKNGLTYVPLRFLSETLGLYVHYFAEDNHVIVRTPAGQADYETMMSGDLTEARKIALSVDNISTGHKLEPLNVEGWHTTTHIFPVGEALRFSEEMLGVTSFYRINEEGLAILTGEQDPDQKGGWGTSQADFGNSYYFIDGFMGGLLQYGKVDEKWTELGRIYDSSEARYPLVMPIEGEMRKDSVPQPDDTSSSHATIK</sequence>
<dbReference type="EMBL" id="BMHP01000001">
    <property type="protein sequence ID" value="GGD62344.1"/>
    <property type="molecule type" value="Genomic_DNA"/>
</dbReference>
<evidence type="ECO:0000313" key="4">
    <source>
        <dbReference type="EMBL" id="GGD62344.1"/>
    </source>
</evidence>
<feature type="signal peptide" evidence="2">
    <location>
        <begin position="1"/>
        <end position="26"/>
    </location>
</feature>
<dbReference type="Gene3D" id="3.30.457.10">
    <property type="entry name" value="Copper amine oxidase-like, N-terminal domain"/>
    <property type="match status" value="1"/>
</dbReference>
<dbReference type="Pfam" id="PF07833">
    <property type="entry name" value="Cu_amine_oxidN1"/>
    <property type="match status" value="1"/>
</dbReference>
<dbReference type="InterPro" id="IPR036582">
    <property type="entry name" value="Mao_N_sf"/>
</dbReference>
<evidence type="ECO:0000259" key="3">
    <source>
        <dbReference type="Pfam" id="PF07833"/>
    </source>
</evidence>
<protein>
    <recommendedName>
        <fullName evidence="3">Copper amine oxidase-like N-terminal domain-containing protein</fullName>
    </recommendedName>
</protein>
<evidence type="ECO:0000256" key="2">
    <source>
        <dbReference type="SAM" id="SignalP"/>
    </source>
</evidence>
<reference evidence="4" key="1">
    <citation type="journal article" date="2014" name="Int. J. Syst. Evol. Microbiol.">
        <title>Complete genome sequence of Corynebacterium casei LMG S-19264T (=DSM 44701T), isolated from a smear-ripened cheese.</title>
        <authorList>
            <consortium name="US DOE Joint Genome Institute (JGI-PGF)"/>
            <person name="Walter F."/>
            <person name="Albersmeier A."/>
            <person name="Kalinowski J."/>
            <person name="Ruckert C."/>
        </authorList>
    </citation>
    <scope>NUCLEOTIDE SEQUENCE</scope>
    <source>
        <strain evidence="4">CGMCC 1.15178</strain>
    </source>
</reference>
<dbReference type="InterPro" id="IPR012854">
    <property type="entry name" value="Cu_amine_oxidase-like_N"/>
</dbReference>
<evidence type="ECO:0000256" key="1">
    <source>
        <dbReference type="SAM" id="MobiDB-lite"/>
    </source>
</evidence>
<comment type="caution">
    <text evidence="4">The sequence shown here is derived from an EMBL/GenBank/DDBJ whole genome shotgun (WGS) entry which is preliminary data.</text>
</comment>
<feature type="chain" id="PRO_5038103537" description="Copper amine oxidase-like N-terminal domain-containing protein" evidence="2">
    <location>
        <begin position="27"/>
        <end position="303"/>
    </location>
</feature>
<accession>A0A916YUT3</accession>
<feature type="region of interest" description="Disordered" evidence="1">
    <location>
        <begin position="282"/>
        <end position="303"/>
    </location>
</feature>
<proteinExistence type="predicted"/>
<dbReference type="RefSeq" id="WP_229750181.1">
    <property type="nucleotide sequence ID" value="NZ_BMHP01000001.1"/>
</dbReference>